<dbReference type="RefSeq" id="WP_243333626.1">
    <property type="nucleotide sequence ID" value="NZ_AP027081.1"/>
</dbReference>
<dbReference type="CDD" id="cd09618">
    <property type="entry name" value="CBM9_like_2"/>
    <property type="match status" value="1"/>
</dbReference>
<dbReference type="Proteomes" id="UP001228113">
    <property type="component" value="Chromosome"/>
</dbReference>
<keyword evidence="1" id="KW-0732">Signal</keyword>
<dbReference type="EMBL" id="AP027081">
    <property type="protein sequence ID" value="BDU78805.1"/>
    <property type="molecule type" value="Genomic_DNA"/>
</dbReference>
<evidence type="ECO:0000313" key="3">
    <source>
        <dbReference type="EMBL" id="BDU78805.1"/>
    </source>
</evidence>
<accession>A0AA48H051</accession>
<name>A0AA48H051_9BACT</name>
<feature type="domain" description="DUF5916" evidence="2">
    <location>
        <begin position="232"/>
        <end position="321"/>
    </location>
</feature>
<dbReference type="Gene3D" id="2.60.40.1190">
    <property type="match status" value="1"/>
</dbReference>
<feature type="chain" id="PRO_5041408023" description="DUF5916 domain-containing protein" evidence="1">
    <location>
        <begin position="21"/>
        <end position="729"/>
    </location>
</feature>
<protein>
    <recommendedName>
        <fullName evidence="2">DUF5916 domain-containing protein</fullName>
    </recommendedName>
</protein>
<reference evidence="3" key="1">
    <citation type="journal article" date="2023" name="Int. J. Syst. Evol. Microbiol.">
        <title>Mesoterricola silvestris gen. nov., sp. nov., Mesoterricola sediminis sp. nov., Geothrix oryzae sp. nov., Geothrix edaphica sp. nov., Geothrix rubra sp. nov., and Geothrix limicola sp. nov., six novel members of Acidobacteriota isolated from soils.</title>
        <authorList>
            <person name="Itoh H."/>
            <person name="Sugisawa Y."/>
            <person name="Mise K."/>
            <person name="Xu Z."/>
            <person name="Kuniyasu M."/>
            <person name="Ushijima N."/>
            <person name="Kawano K."/>
            <person name="Kobayashi E."/>
            <person name="Shiratori Y."/>
            <person name="Masuda Y."/>
            <person name="Senoo K."/>
        </authorList>
    </citation>
    <scope>NUCLEOTIDE SEQUENCE</scope>
    <source>
        <strain evidence="3">W786</strain>
    </source>
</reference>
<evidence type="ECO:0000259" key="2">
    <source>
        <dbReference type="Pfam" id="PF19313"/>
    </source>
</evidence>
<feature type="signal peptide" evidence="1">
    <location>
        <begin position="1"/>
        <end position="20"/>
    </location>
</feature>
<dbReference type="AlphaFoldDB" id="A0AA48H051"/>
<keyword evidence="4" id="KW-1185">Reference proteome</keyword>
<dbReference type="Pfam" id="PF19313">
    <property type="entry name" value="DUF5916"/>
    <property type="match status" value="1"/>
</dbReference>
<organism evidence="3 4">
    <name type="scientific">Mesoterricola sediminis</name>
    <dbReference type="NCBI Taxonomy" id="2927980"/>
    <lineage>
        <taxon>Bacteria</taxon>
        <taxon>Pseudomonadati</taxon>
        <taxon>Acidobacteriota</taxon>
        <taxon>Holophagae</taxon>
        <taxon>Holophagales</taxon>
        <taxon>Holophagaceae</taxon>
        <taxon>Mesoterricola</taxon>
    </lineage>
</organism>
<sequence>MGRSILGALLACALGAVALAGDPAPPPLVLRPVRLEKGPELRGDLSDPAWAQARLPDGAWGTYNPARGGAFTERTEVYLAYDAEALYVGFRCHDSQPGTIKASLSKRDDLWGDDWVGLSLDTFGTRHSAIHLFVNPLGIQGDALDSLASGEDSSPDWVWESKGARFPGGYTVELRLPFKSIRFKSGTDVRMGILFWRKITRLGISGSWPAMKAGDWVYQTHLPLQFAKLDAPLRLEVLPSVTYGRTSVHAAPGRWDRASSTELGIGVKAGLTSSITADLTYNPDFSQVESDAFQVEVNQRYPIFYSEKRPFFMESMGIFSLAGPSGDANMQVAVHTRKIVDPKWGAKVTGDEGPLSFGVLAAGDRAPGQAWADGENPGLGHAAAWTIARGLYGFGQGEYAGALWGSRAFDGGWNRVAGADFQIRPAAGQTLAGNVLQSWSADPGVADRKAGTGALLLWSYASRSLDLQATSEHYDPDFRMDTAFYNRTGIDQHTFYVGPNFHPKDSWITKVNPFLFGYVIHDNVTGLTDYLALAALRLNTVHGGSLRFDLQRVREGWKGLLFTKTVYRVNGGVWATRWLNVSGTLRYGRDVYYEADVPFQGPTRSVTGSLVLQPSQELRWTLDLNRVRMDAPDTGAPVFDVRTVNSQVTYQFNSSFFLRATVRTDSWRRRMLTDYLASFTYIPGTVLFLGYGEIQDKAEWVEGQWKPQGSRYEPMQRSLFFKVSYLWRN</sequence>
<evidence type="ECO:0000313" key="4">
    <source>
        <dbReference type="Proteomes" id="UP001228113"/>
    </source>
</evidence>
<dbReference type="KEGG" id="msea:METESE_37630"/>
<proteinExistence type="predicted"/>
<evidence type="ECO:0000256" key="1">
    <source>
        <dbReference type="SAM" id="SignalP"/>
    </source>
</evidence>
<dbReference type="SUPFAM" id="SSF49344">
    <property type="entry name" value="CBD9-like"/>
    <property type="match status" value="1"/>
</dbReference>
<dbReference type="InterPro" id="IPR045670">
    <property type="entry name" value="DUF5916"/>
</dbReference>
<gene>
    <name evidence="3" type="ORF">METESE_37630</name>
</gene>